<sequence>MANNRVSLLVMLLVIALSPLVCSATLYNVGDSGEWRLGIDYNQWACSKSFHVGDTIVFKFNPQIYNVVQVSKQDYESCNASSPINIYITGHDYITLQSAVDSYFLSGFPGQCHGGLKLKVHISVESSSPTPPTTMTPPSPPTTIPGLSPNPPVICNQPYCPPTTNMPGNDMPFYASAPSLLAARSSLLALCYLPLYWLLFASCEGF</sequence>
<reference evidence="8" key="1">
    <citation type="submission" date="2022-02" db="EMBL/GenBank/DDBJ databases">
        <authorList>
            <person name="Henning P.M."/>
            <person name="McCubbin A.G."/>
            <person name="Shore J.S."/>
        </authorList>
    </citation>
    <scope>NUCLEOTIDE SEQUENCE</scope>
    <source>
        <strain evidence="8">F60SS</strain>
        <tissue evidence="8">Leaves</tissue>
    </source>
</reference>
<dbReference type="Proteomes" id="UP001141552">
    <property type="component" value="Unassembled WGS sequence"/>
</dbReference>
<feature type="domain" description="Phytocyanin" evidence="7">
    <location>
        <begin position="25"/>
        <end position="124"/>
    </location>
</feature>
<dbReference type="PROSITE" id="PS51485">
    <property type="entry name" value="PHYTOCYANIN"/>
    <property type="match status" value="1"/>
</dbReference>
<dbReference type="GO" id="GO:0046872">
    <property type="term" value="F:metal ion binding"/>
    <property type="evidence" value="ECO:0007669"/>
    <property type="project" value="UniProtKB-KW"/>
</dbReference>
<keyword evidence="4" id="KW-0186">Copper</keyword>
<accession>A0A9Q0FQD4</accession>
<protein>
    <recommendedName>
        <fullName evidence="7">Phytocyanin domain-containing protein</fullName>
    </recommendedName>
</protein>
<dbReference type="PANTHER" id="PTHR33021">
    <property type="entry name" value="BLUE COPPER PROTEIN"/>
    <property type="match status" value="1"/>
</dbReference>
<organism evidence="8 9">
    <name type="scientific">Turnera subulata</name>
    <dbReference type="NCBI Taxonomy" id="218843"/>
    <lineage>
        <taxon>Eukaryota</taxon>
        <taxon>Viridiplantae</taxon>
        <taxon>Streptophyta</taxon>
        <taxon>Embryophyta</taxon>
        <taxon>Tracheophyta</taxon>
        <taxon>Spermatophyta</taxon>
        <taxon>Magnoliopsida</taxon>
        <taxon>eudicotyledons</taxon>
        <taxon>Gunneridae</taxon>
        <taxon>Pentapetalae</taxon>
        <taxon>rosids</taxon>
        <taxon>fabids</taxon>
        <taxon>Malpighiales</taxon>
        <taxon>Passifloraceae</taxon>
        <taxon>Turnera</taxon>
    </lineage>
</organism>
<reference evidence="8" key="2">
    <citation type="journal article" date="2023" name="Plants (Basel)">
        <title>Annotation of the Turnera subulata (Passifloraceae) Draft Genome Reveals the S-Locus Evolved after the Divergence of Turneroideae from Passifloroideae in a Stepwise Manner.</title>
        <authorList>
            <person name="Henning P.M."/>
            <person name="Roalson E.H."/>
            <person name="Mir W."/>
            <person name="McCubbin A.G."/>
            <person name="Shore J.S."/>
        </authorList>
    </citation>
    <scope>NUCLEOTIDE SEQUENCE</scope>
    <source>
        <strain evidence="8">F60SS</strain>
    </source>
</reference>
<evidence type="ECO:0000256" key="4">
    <source>
        <dbReference type="ARBA" id="ARBA00023008"/>
    </source>
</evidence>
<comment type="caution">
    <text evidence="8">The sequence shown here is derived from an EMBL/GenBank/DDBJ whole genome shotgun (WGS) entry which is preliminary data.</text>
</comment>
<dbReference type="Gene3D" id="2.60.40.420">
    <property type="entry name" value="Cupredoxins - blue copper proteins"/>
    <property type="match status" value="1"/>
</dbReference>
<keyword evidence="3" id="KW-0249">Electron transport</keyword>
<evidence type="ECO:0000256" key="5">
    <source>
        <dbReference type="ARBA" id="ARBA00023180"/>
    </source>
</evidence>
<dbReference type="FunFam" id="2.60.40.420:FF:000003">
    <property type="entry name" value="Blue copper"/>
    <property type="match status" value="1"/>
</dbReference>
<dbReference type="EMBL" id="JAKUCV010004318">
    <property type="protein sequence ID" value="KAJ4835735.1"/>
    <property type="molecule type" value="Genomic_DNA"/>
</dbReference>
<evidence type="ECO:0000259" key="7">
    <source>
        <dbReference type="PROSITE" id="PS51485"/>
    </source>
</evidence>
<evidence type="ECO:0000256" key="2">
    <source>
        <dbReference type="ARBA" id="ARBA00022723"/>
    </source>
</evidence>
<dbReference type="GO" id="GO:0005886">
    <property type="term" value="C:plasma membrane"/>
    <property type="evidence" value="ECO:0007669"/>
    <property type="project" value="TreeGrafter"/>
</dbReference>
<dbReference type="AlphaFoldDB" id="A0A9Q0FQD4"/>
<dbReference type="SUPFAM" id="SSF49503">
    <property type="entry name" value="Cupredoxins"/>
    <property type="match status" value="1"/>
</dbReference>
<dbReference type="CDD" id="cd04216">
    <property type="entry name" value="Phytocyanin"/>
    <property type="match status" value="1"/>
</dbReference>
<evidence type="ECO:0000256" key="1">
    <source>
        <dbReference type="ARBA" id="ARBA00022448"/>
    </source>
</evidence>
<keyword evidence="2" id="KW-0479">Metal-binding</keyword>
<name>A0A9Q0FQD4_9ROSI</name>
<dbReference type="InterPro" id="IPR008972">
    <property type="entry name" value="Cupredoxin"/>
</dbReference>
<evidence type="ECO:0000313" key="9">
    <source>
        <dbReference type="Proteomes" id="UP001141552"/>
    </source>
</evidence>
<dbReference type="OrthoDB" id="1933492at2759"/>
<evidence type="ECO:0000256" key="3">
    <source>
        <dbReference type="ARBA" id="ARBA00022982"/>
    </source>
</evidence>
<dbReference type="PANTHER" id="PTHR33021:SF356">
    <property type="entry name" value="MAVICYANIN"/>
    <property type="match status" value="1"/>
</dbReference>
<keyword evidence="6" id="KW-0732">Signal</keyword>
<proteinExistence type="predicted"/>
<dbReference type="InterPro" id="IPR039391">
    <property type="entry name" value="Phytocyanin-like"/>
</dbReference>
<dbReference type="InterPro" id="IPR003245">
    <property type="entry name" value="Phytocyanin_dom"/>
</dbReference>
<evidence type="ECO:0000256" key="6">
    <source>
        <dbReference type="SAM" id="SignalP"/>
    </source>
</evidence>
<feature type="chain" id="PRO_5040340491" description="Phytocyanin domain-containing protein" evidence="6">
    <location>
        <begin position="24"/>
        <end position="206"/>
    </location>
</feature>
<evidence type="ECO:0000313" key="8">
    <source>
        <dbReference type="EMBL" id="KAJ4835735.1"/>
    </source>
</evidence>
<dbReference type="GO" id="GO:0009055">
    <property type="term" value="F:electron transfer activity"/>
    <property type="evidence" value="ECO:0007669"/>
    <property type="project" value="InterPro"/>
</dbReference>
<dbReference type="Pfam" id="PF02298">
    <property type="entry name" value="Cu_bind_like"/>
    <property type="match status" value="1"/>
</dbReference>
<feature type="signal peptide" evidence="6">
    <location>
        <begin position="1"/>
        <end position="23"/>
    </location>
</feature>
<keyword evidence="9" id="KW-1185">Reference proteome</keyword>
<gene>
    <name evidence="8" type="ORF">Tsubulata_041003</name>
</gene>
<keyword evidence="1" id="KW-0813">Transport</keyword>
<keyword evidence="5" id="KW-0325">Glycoprotein</keyword>